<dbReference type="PANTHER" id="PTHR10953">
    <property type="entry name" value="UBIQUITIN-ACTIVATING ENZYME E1"/>
    <property type="match status" value="1"/>
</dbReference>
<dbReference type="InterPro" id="IPR035985">
    <property type="entry name" value="Ubiquitin-activating_enz"/>
</dbReference>
<dbReference type="RefSeq" id="WP_203698893.1">
    <property type="nucleotide sequence ID" value="NZ_BAAALC010000052.1"/>
</dbReference>
<evidence type="ECO:0000313" key="2">
    <source>
        <dbReference type="EMBL" id="GIG10933.1"/>
    </source>
</evidence>
<dbReference type="EMBL" id="BONI01000106">
    <property type="protein sequence ID" value="GIG10933.1"/>
    <property type="molecule type" value="Genomic_DNA"/>
</dbReference>
<feature type="domain" description="THIF-type NAD/FAD binding fold" evidence="1">
    <location>
        <begin position="11"/>
        <end position="232"/>
    </location>
</feature>
<dbReference type="InterPro" id="IPR045886">
    <property type="entry name" value="ThiF/MoeB/HesA"/>
</dbReference>
<dbReference type="AlphaFoldDB" id="A0A8J3L358"/>
<gene>
    <name evidence="2" type="ORF">Cco03nite_76330</name>
</gene>
<reference evidence="2 3" key="1">
    <citation type="submission" date="2021-01" db="EMBL/GenBank/DDBJ databases">
        <title>Whole genome shotgun sequence of Catellatospora coxensis NBRC 107359.</title>
        <authorList>
            <person name="Komaki H."/>
            <person name="Tamura T."/>
        </authorList>
    </citation>
    <scope>NUCLEOTIDE SEQUENCE [LARGE SCALE GENOMIC DNA]</scope>
    <source>
        <strain evidence="2 3">NBRC 107359</strain>
    </source>
</reference>
<organism evidence="2 3">
    <name type="scientific">Catellatospora coxensis</name>
    <dbReference type="NCBI Taxonomy" id="310354"/>
    <lineage>
        <taxon>Bacteria</taxon>
        <taxon>Bacillati</taxon>
        <taxon>Actinomycetota</taxon>
        <taxon>Actinomycetes</taxon>
        <taxon>Micromonosporales</taxon>
        <taxon>Micromonosporaceae</taxon>
        <taxon>Catellatospora</taxon>
    </lineage>
</organism>
<name>A0A8J3L358_9ACTN</name>
<evidence type="ECO:0000259" key="1">
    <source>
        <dbReference type="Pfam" id="PF00899"/>
    </source>
</evidence>
<dbReference type="GO" id="GO:0016779">
    <property type="term" value="F:nucleotidyltransferase activity"/>
    <property type="evidence" value="ECO:0007669"/>
    <property type="project" value="TreeGrafter"/>
</dbReference>
<dbReference type="Gene3D" id="3.40.50.720">
    <property type="entry name" value="NAD(P)-binding Rossmann-like Domain"/>
    <property type="match status" value="1"/>
</dbReference>
<comment type="caution">
    <text evidence="2">The sequence shown here is derived from an EMBL/GenBank/DDBJ whole genome shotgun (WGS) entry which is preliminary data.</text>
</comment>
<keyword evidence="3" id="KW-1185">Reference proteome</keyword>
<sequence length="357" mass="38141">MIEDRFARQRLIPAWNQDLISSATVVVVGVGALGNEVAKNLALMGVGRLILCDPDVVSLSNLSRTVLFRPSDIGRHKVDVAAEALAGMAPDVVVERVPADLTSGVGLGRLADADVVMGCLDARRSRLELLGRCALSGARLIDGGTHPWGGEVRVRVDPQEPCHGCSYTAAERAERDVPVGCDPRAGVAVAPASIVSTALVASWMTIAAAQLLLGHDVPWRMLSLDAGAGRAEWVVVRRDSSCPHHRPVPDAIVSDISHKATVAELMSILPADAEPLSWTLFSVPGICYHCEGRYAFGHAYPHQTAPCPHCGERLRISFTEAIAAADRTTRLQDLGIAAEEIIAVRLAGGEFLWLRLK</sequence>
<dbReference type="GO" id="GO:0008641">
    <property type="term" value="F:ubiquitin-like modifier activating enzyme activity"/>
    <property type="evidence" value="ECO:0007669"/>
    <property type="project" value="InterPro"/>
</dbReference>
<proteinExistence type="predicted"/>
<protein>
    <recommendedName>
        <fullName evidence="1">THIF-type NAD/FAD binding fold domain-containing protein</fullName>
    </recommendedName>
</protein>
<dbReference type="PANTHER" id="PTHR10953:SF102">
    <property type="entry name" value="ADENYLYLTRANSFERASE AND SULFURTRANSFERASE MOCS3"/>
    <property type="match status" value="1"/>
</dbReference>
<accession>A0A8J3L358</accession>
<dbReference type="GO" id="GO:0005737">
    <property type="term" value="C:cytoplasm"/>
    <property type="evidence" value="ECO:0007669"/>
    <property type="project" value="TreeGrafter"/>
</dbReference>
<dbReference type="Pfam" id="PF00899">
    <property type="entry name" value="ThiF"/>
    <property type="match status" value="1"/>
</dbReference>
<dbReference type="GO" id="GO:0004792">
    <property type="term" value="F:thiosulfate-cyanide sulfurtransferase activity"/>
    <property type="evidence" value="ECO:0007669"/>
    <property type="project" value="TreeGrafter"/>
</dbReference>
<dbReference type="Proteomes" id="UP000630887">
    <property type="component" value="Unassembled WGS sequence"/>
</dbReference>
<dbReference type="SUPFAM" id="SSF69572">
    <property type="entry name" value="Activating enzymes of the ubiquitin-like proteins"/>
    <property type="match status" value="1"/>
</dbReference>
<dbReference type="InterPro" id="IPR000594">
    <property type="entry name" value="ThiF_NAD_FAD-bd"/>
</dbReference>
<evidence type="ECO:0000313" key="3">
    <source>
        <dbReference type="Proteomes" id="UP000630887"/>
    </source>
</evidence>